<dbReference type="AlphaFoldDB" id="A0A0F4PX31"/>
<dbReference type="RefSeq" id="WP_045978477.1">
    <property type="nucleotide sequence ID" value="NZ_JXXY01000002.1"/>
</dbReference>
<keyword evidence="4" id="KW-0067">ATP-binding</keyword>
<evidence type="ECO:0000256" key="4">
    <source>
        <dbReference type="ARBA" id="ARBA00022840"/>
    </source>
</evidence>
<dbReference type="GeneID" id="58228483"/>
<comment type="similarity">
    <text evidence="1">Belongs to the protein kinase superfamily. ADCK protein kinase family.</text>
</comment>
<dbReference type="SUPFAM" id="SSF56112">
    <property type="entry name" value="Protein kinase-like (PK-like)"/>
    <property type="match status" value="1"/>
</dbReference>
<dbReference type="OrthoDB" id="9795390at2"/>
<evidence type="ECO:0000259" key="5">
    <source>
        <dbReference type="PROSITE" id="PS50011"/>
    </source>
</evidence>
<evidence type="ECO:0000256" key="2">
    <source>
        <dbReference type="ARBA" id="ARBA00022679"/>
    </source>
</evidence>
<dbReference type="InterPro" id="IPR000719">
    <property type="entry name" value="Prot_kinase_dom"/>
</dbReference>
<dbReference type="PROSITE" id="PS50011">
    <property type="entry name" value="PROTEIN_KINASE_DOM"/>
    <property type="match status" value="1"/>
</dbReference>
<dbReference type="eggNOG" id="COG0661">
    <property type="taxonomic scope" value="Bacteria"/>
</dbReference>
<accession>A0A0F4PX31</accession>
<dbReference type="PATRIC" id="fig|151081.8.peg.536"/>
<dbReference type="PANTHER" id="PTHR43851">
    <property type="match status" value="1"/>
</dbReference>
<dbReference type="PANTHER" id="PTHR43851:SF3">
    <property type="entry name" value="COENZYME Q8"/>
    <property type="match status" value="1"/>
</dbReference>
<name>A0A0F4PX31_9GAMM</name>
<dbReference type="InterPro" id="IPR034646">
    <property type="entry name" value="ADCK3_dom"/>
</dbReference>
<evidence type="ECO:0000313" key="6">
    <source>
        <dbReference type="EMBL" id="KJY99952.1"/>
    </source>
</evidence>
<keyword evidence="3" id="KW-0547">Nucleotide-binding</keyword>
<keyword evidence="7" id="KW-1185">Reference proteome</keyword>
<comment type="caution">
    <text evidence="6">The sequence shown here is derived from an EMBL/GenBank/DDBJ whole genome shotgun (WGS) entry which is preliminary data.</text>
</comment>
<dbReference type="InterPro" id="IPR011009">
    <property type="entry name" value="Kinase-like_dom_sf"/>
</dbReference>
<dbReference type="GO" id="GO:0004672">
    <property type="term" value="F:protein kinase activity"/>
    <property type="evidence" value="ECO:0007669"/>
    <property type="project" value="InterPro"/>
</dbReference>
<sequence>MSKDKAVPTSKFSRALRFGSLAGRVASNVAYGGLKSMVTGQNKSTKELVLNSKNIEQLAQQLAHLRGAAMKLGQLLSMDAGELLSPELSALLSRLRNKATPMPHKQLTQTLKQQWGAHWLDGLANFELRPFAAASIGQVHRAYTDSGTKLAVKVQYPGVAKSIESDVDNVVRLLKLTGLLPKGLDIDELIAEAKAQLLNEADYTLEAHYMNQYQEKLGPSSHFVVPKAQSELCTTQILAMEFVEGEAIEQALTCTQEERNRLVMHLLTLFMHELFDFRLMQTDPNFANYLYQRDTGRIVLLDFGATRAISEPISRGYWQLIQGAITGERGVMAQAARDIGYFSDDVDKAYEHNVLDIFALACEPLTVGGEYDFASSDLAARIKQKGLAMSSREQQWHSPPVDALFIHRKLAGLFLIAAKLQAKVNVSDIFNEQRKSSGVS</sequence>
<dbReference type="EMBL" id="JXXZ01000007">
    <property type="protein sequence ID" value="KJY99952.1"/>
    <property type="molecule type" value="Genomic_DNA"/>
</dbReference>
<evidence type="ECO:0000313" key="7">
    <source>
        <dbReference type="Proteomes" id="UP000033664"/>
    </source>
</evidence>
<evidence type="ECO:0000256" key="3">
    <source>
        <dbReference type="ARBA" id="ARBA00022741"/>
    </source>
</evidence>
<dbReference type="Pfam" id="PF03109">
    <property type="entry name" value="ABC1"/>
    <property type="match status" value="1"/>
</dbReference>
<dbReference type="InterPro" id="IPR004147">
    <property type="entry name" value="ABC1_dom"/>
</dbReference>
<evidence type="ECO:0000256" key="1">
    <source>
        <dbReference type="ARBA" id="ARBA00009670"/>
    </source>
</evidence>
<keyword evidence="2" id="KW-0808">Transferase</keyword>
<feature type="domain" description="Protein kinase" evidence="5">
    <location>
        <begin position="125"/>
        <end position="440"/>
    </location>
</feature>
<gene>
    <name evidence="6" type="ORF">TW72_08270</name>
</gene>
<dbReference type="GO" id="GO:0005524">
    <property type="term" value="F:ATP binding"/>
    <property type="evidence" value="ECO:0007669"/>
    <property type="project" value="UniProtKB-KW"/>
</dbReference>
<dbReference type="CDD" id="cd13970">
    <property type="entry name" value="ABC1_ADCK3"/>
    <property type="match status" value="1"/>
</dbReference>
<organism evidence="6 7">
    <name type="scientific">Pseudoalteromonas ruthenica</name>
    <dbReference type="NCBI Taxonomy" id="151081"/>
    <lineage>
        <taxon>Bacteria</taxon>
        <taxon>Pseudomonadati</taxon>
        <taxon>Pseudomonadota</taxon>
        <taxon>Gammaproteobacteria</taxon>
        <taxon>Alteromonadales</taxon>
        <taxon>Pseudoalteromonadaceae</taxon>
        <taxon>Pseudoalteromonas</taxon>
    </lineage>
</organism>
<reference evidence="6 7" key="1">
    <citation type="journal article" date="2015" name="BMC Genomics">
        <title>Genome mining reveals unlocked bioactive potential of marine Gram-negative bacteria.</title>
        <authorList>
            <person name="Machado H."/>
            <person name="Sonnenschein E.C."/>
            <person name="Melchiorsen J."/>
            <person name="Gram L."/>
        </authorList>
    </citation>
    <scope>NUCLEOTIDE SEQUENCE [LARGE SCALE GENOMIC DNA]</scope>
    <source>
        <strain evidence="6 7">S3137</strain>
    </source>
</reference>
<proteinExistence type="inferred from homology"/>
<dbReference type="Proteomes" id="UP000033664">
    <property type="component" value="Unassembled WGS sequence"/>
</dbReference>
<protein>
    <submittedName>
        <fullName evidence="6">Ubiquinol-cytochrome C reductase</fullName>
    </submittedName>
</protein>
<dbReference type="InterPro" id="IPR051409">
    <property type="entry name" value="Atypical_kinase_ADCK"/>
</dbReference>
<dbReference type="GO" id="GO:0006744">
    <property type="term" value="P:ubiquinone biosynthetic process"/>
    <property type="evidence" value="ECO:0007669"/>
    <property type="project" value="TreeGrafter"/>
</dbReference>